<dbReference type="EMBL" id="HBIW01024449">
    <property type="protein sequence ID" value="CAE0705624.1"/>
    <property type="molecule type" value="Transcribed_RNA"/>
</dbReference>
<dbReference type="PANTHER" id="PTHR24089">
    <property type="entry name" value="SOLUTE CARRIER FAMILY 25"/>
    <property type="match status" value="1"/>
</dbReference>
<feature type="repeat" description="Solcar" evidence="6">
    <location>
        <begin position="46"/>
        <end position="137"/>
    </location>
</feature>
<sequence>MSAAGKPEPLRRRLTAPTIDPDIGASELTEHDDDDDEAVATPPKQTNWAATLIAGGIAGGASRTSVAPLERIKILFQVQGISAGSRPVLHTSVAESLRSLVQRDGVRGLWKGNGLNCVRVVPSSAIQFGAYALYKQLLFGAKAGQQNLPTYQLMVAGGLAGATSTVCTYPIDLVRARRTVDFRDAVPKNLVASWVDIWRAEGAHGLYRGVLPSLCGIVPYKAVDFAVFDVLKRVCRRNKIGVDEKGDCRPLTKVGVGGIAGVCGMTVAFPFDTVRRNLQVATLKVRHEEKLETTMSGSMRAITLNWTRPLNLYRGLWPNYLKAAPSVGISFATFESVRDVLDRRFEK</sequence>
<evidence type="ECO:0000313" key="10">
    <source>
        <dbReference type="EMBL" id="CAH0368265.1"/>
    </source>
</evidence>
<dbReference type="InterPro" id="IPR018108">
    <property type="entry name" value="MCP_transmembrane"/>
</dbReference>
<reference evidence="10" key="2">
    <citation type="submission" date="2021-11" db="EMBL/GenBank/DDBJ databases">
        <authorList>
            <consortium name="Genoscope - CEA"/>
            <person name="William W."/>
        </authorList>
    </citation>
    <scope>NUCLEOTIDE SEQUENCE</scope>
</reference>
<comment type="similarity">
    <text evidence="7">Belongs to the mitochondrial carrier (TC 2.A.29) family.</text>
</comment>
<dbReference type="Proteomes" id="UP000789595">
    <property type="component" value="Unassembled WGS sequence"/>
</dbReference>
<keyword evidence="11" id="KW-1185">Reference proteome</keyword>
<dbReference type="Gene3D" id="1.50.40.10">
    <property type="entry name" value="Mitochondrial carrier domain"/>
    <property type="match status" value="1"/>
</dbReference>
<name>A0A7S4A6Z6_9STRA</name>
<keyword evidence="3 6" id="KW-0812">Transmembrane</keyword>
<accession>A0A7S4A6Z6</accession>
<evidence type="ECO:0000256" key="2">
    <source>
        <dbReference type="ARBA" id="ARBA00022448"/>
    </source>
</evidence>
<organism evidence="9">
    <name type="scientific">Pelagomonas calceolata</name>
    <dbReference type="NCBI Taxonomy" id="35677"/>
    <lineage>
        <taxon>Eukaryota</taxon>
        <taxon>Sar</taxon>
        <taxon>Stramenopiles</taxon>
        <taxon>Ochrophyta</taxon>
        <taxon>Pelagophyceae</taxon>
        <taxon>Pelagomonadales</taxon>
        <taxon>Pelagomonadaceae</taxon>
        <taxon>Pelagomonas</taxon>
    </lineage>
</organism>
<dbReference type="Pfam" id="PF00153">
    <property type="entry name" value="Mito_carr"/>
    <property type="match status" value="3"/>
</dbReference>
<dbReference type="InterPro" id="IPR002067">
    <property type="entry name" value="MCP"/>
</dbReference>
<dbReference type="OrthoDB" id="270584at2759"/>
<dbReference type="GO" id="GO:0055085">
    <property type="term" value="P:transmembrane transport"/>
    <property type="evidence" value="ECO:0007669"/>
    <property type="project" value="InterPro"/>
</dbReference>
<dbReference type="GO" id="GO:0016020">
    <property type="term" value="C:membrane"/>
    <property type="evidence" value="ECO:0007669"/>
    <property type="project" value="UniProtKB-SubCell"/>
</dbReference>
<evidence type="ECO:0000256" key="6">
    <source>
        <dbReference type="PROSITE-ProRule" id="PRU00282"/>
    </source>
</evidence>
<proteinExistence type="inferred from homology"/>
<dbReference type="SUPFAM" id="SSF103506">
    <property type="entry name" value="Mitochondrial carrier"/>
    <property type="match status" value="1"/>
</dbReference>
<evidence type="ECO:0000256" key="3">
    <source>
        <dbReference type="ARBA" id="ARBA00022692"/>
    </source>
</evidence>
<dbReference type="PROSITE" id="PS50920">
    <property type="entry name" value="SOLCAR"/>
    <property type="match status" value="3"/>
</dbReference>
<evidence type="ECO:0000313" key="11">
    <source>
        <dbReference type="Proteomes" id="UP000789595"/>
    </source>
</evidence>
<dbReference type="AlphaFoldDB" id="A0A7S4A6Z6"/>
<evidence type="ECO:0000256" key="5">
    <source>
        <dbReference type="ARBA" id="ARBA00023136"/>
    </source>
</evidence>
<feature type="region of interest" description="Disordered" evidence="8">
    <location>
        <begin position="1"/>
        <end position="44"/>
    </location>
</feature>
<evidence type="ECO:0000256" key="4">
    <source>
        <dbReference type="ARBA" id="ARBA00022737"/>
    </source>
</evidence>
<keyword evidence="5 6" id="KW-0472">Membrane</keyword>
<reference evidence="9" key="1">
    <citation type="submission" date="2021-01" db="EMBL/GenBank/DDBJ databases">
        <authorList>
            <person name="Corre E."/>
            <person name="Pelletier E."/>
            <person name="Niang G."/>
            <person name="Scheremetjew M."/>
            <person name="Finn R."/>
            <person name="Kale V."/>
            <person name="Holt S."/>
            <person name="Cochrane G."/>
            <person name="Meng A."/>
            <person name="Brown T."/>
            <person name="Cohen L."/>
        </authorList>
    </citation>
    <scope>NUCLEOTIDE SEQUENCE</scope>
    <source>
        <strain evidence="9">CCMP1756</strain>
    </source>
</reference>
<evidence type="ECO:0008006" key="12">
    <source>
        <dbReference type="Google" id="ProtNLM"/>
    </source>
</evidence>
<evidence type="ECO:0000256" key="8">
    <source>
        <dbReference type="SAM" id="MobiDB-lite"/>
    </source>
</evidence>
<dbReference type="InterPro" id="IPR023395">
    <property type="entry name" value="MCP_dom_sf"/>
</dbReference>
<keyword evidence="2 7" id="KW-0813">Transport</keyword>
<keyword evidence="4" id="KW-0677">Repeat</keyword>
<evidence type="ECO:0000256" key="1">
    <source>
        <dbReference type="ARBA" id="ARBA00004141"/>
    </source>
</evidence>
<gene>
    <name evidence="9" type="ORF">PCAL00307_LOCUS21073</name>
    <name evidence="10" type="ORF">PECAL_2P13240</name>
</gene>
<dbReference type="PRINTS" id="PR00926">
    <property type="entry name" value="MITOCARRIER"/>
</dbReference>
<comment type="subcellular location">
    <subcellularLocation>
        <location evidence="1">Membrane</location>
        <topology evidence="1">Multi-pass membrane protein</topology>
    </subcellularLocation>
</comment>
<evidence type="ECO:0000313" key="9">
    <source>
        <dbReference type="EMBL" id="CAE0705624.1"/>
    </source>
</evidence>
<feature type="repeat" description="Solcar" evidence="6">
    <location>
        <begin position="148"/>
        <end position="234"/>
    </location>
</feature>
<dbReference type="EMBL" id="CAKKNE010000002">
    <property type="protein sequence ID" value="CAH0368265.1"/>
    <property type="molecule type" value="Genomic_DNA"/>
</dbReference>
<feature type="repeat" description="Solcar" evidence="6">
    <location>
        <begin position="248"/>
        <end position="340"/>
    </location>
</feature>
<protein>
    <recommendedName>
        <fullName evidence="12">Mitochondrial carrier protein</fullName>
    </recommendedName>
</protein>
<evidence type="ECO:0000256" key="7">
    <source>
        <dbReference type="RuleBase" id="RU000488"/>
    </source>
</evidence>